<dbReference type="OrthoDB" id="4731394at2759"/>
<name>A0A6A5TQI5_9PLEO</name>
<keyword evidence="1" id="KW-1133">Transmembrane helix</keyword>
<dbReference type="EMBL" id="ML977019">
    <property type="protein sequence ID" value="KAF1951197.1"/>
    <property type="molecule type" value="Genomic_DNA"/>
</dbReference>
<keyword evidence="1" id="KW-0812">Transmembrane</keyword>
<feature type="transmembrane region" description="Helical" evidence="1">
    <location>
        <begin position="152"/>
        <end position="172"/>
    </location>
</feature>
<reference evidence="2" key="1">
    <citation type="journal article" date="2020" name="Stud. Mycol.">
        <title>101 Dothideomycetes genomes: a test case for predicting lifestyles and emergence of pathogens.</title>
        <authorList>
            <person name="Haridas S."/>
            <person name="Albert R."/>
            <person name="Binder M."/>
            <person name="Bloem J."/>
            <person name="Labutti K."/>
            <person name="Salamov A."/>
            <person name="Andreopoulos B."/>
            <person name="Baker S."/>
            <person name="Barry K."/>
            <person name="Bills G."/>
            <person name="Bluhm B."/>
            <person name="Cannon C."/>
            <person name="Castanera R."/>
            <person name="Culley D."/>
            <person name="Daum C."/>
            <person name="Ezra D."/>
            <person name="Gonzalez J."/>
            <person name="Henrissat B."/>
            <person name="Kuo A."/>
            <person name="Liang C."/>
            <person name="Lipzen A."/>
            <person name="Lutzoni F."/>
            <person name="Magnuson J."/>
            <person name="Mondo S."/>
            <person name="Nolan M."/>
            <person name="Ohm R."/>
            <person name="Pangilinan J."/>
            <person name="Park H.-J."/>
            <person name="Ramirez L."/>
            <person name="Alfaro M."/>
            <person name="Sun H."/>
            <person name="Tritt A."/>
            <person name="Yoshinaga Y."/>
            <person name="Zwiers L.-H."/>
            <person name="Turgeon B."/>
            <person name="Goodwin S."/>
            <person name="Spatafora J."/>
            <person name="Crous P."/>
            <person name="Grigoriev I."/>
        </authorList>
    </citation>
    <scope>NUCLEOTIDE SEQUENCE</scope>
    <source>
        <strain evidence="2">CBS 675.92</strain>
    </source>
</reference>
<evidence type="ECO:0000313" key="3">
    <source>
        <dbReference type="Proteomes" id="UP000800035"/>
    </source>
</evidence>
<dbReference type="AlphaFoldDB" id="A0A6A5TQI5"/>
<keyword evidence="3" id="KW-1185">Reference proteome</keyword>
<protein>
    <submittedName>
        <fullName evidence="2">Uncharacterized protein</fullName>
    </submittedName>
</protein>
<proteinExistence type="predicted"/>
<feature type="transmembrane region" description="Helical" evidence="1">
    <location>
        <begin position="50"/>
        <end position="67"/>
    </location>
</feature>
<gene>
    <name evidence="2" type="ORF">CC80DRAFT_539095</name>
</gene>
<organism evidence="2 3">
    <name type="scientific">Byssothecium circinans</name>
    <dbReference type="NCBI Taxonomy" id="147558"/>
    <lineage>
        <taxon>Eukaryota</taxon>
        <taxon>Fungi</taxon>
        <taxon>Dikarya</taxon>
        <taxon>Ascomycota</taxon>
        <taxon>Pezizomycotina</taxon>
        <taxon>Dothideomycetes</taxon>
        <taxon>Pleosporomycetidae</taxon>
        <taxon>Pleosporales</taxon>
        <taxon>Massarineae</taxon>
        <taxon>Massarinaceae</taxon>
        <taxon>Byssothecium</taxon>
    </lineage>
</organism>
<feature type="transmembrane region" description="Helical" evidence="1">
    <location>
        <begin position="12"/>
        <end position="30"/>
    </location>
</feature>
<evidence type="ECO:0000256" key="1">
    <source>
        <dbReference type="SAM" id="Phobius"/>
    </source>
</evidence>
<accession>A0A6A5TQI5</accession>
<evidence type="ECO:0000313" key="2">
    <source>
        <dbReference type="EMBL" id="KAF1951197.1"/>
    </source>
</evidence>
<dbReference type="Proteomes" id="UP000800035">
    <property type="component" value="Unassembled WGS sequence"/>
</dbReference>
<keyword evidence="1" id="KW-0472">Membrane</keyword>
<sequence>MPPPPPSPLPTLFLTEAVLKVLAGATFLLFPTSILQNLSPEPFSPSSLALVRSFGTQTIAFGIPLFLTARADAGTRRLVYATLLAREGFLAVGLLGQVAGLYFGVGREGGGSGGEGEVEGQRERLLEEGRVGKERDGVEDRRVGEEMLRRGLGVWVVEVLPFVVGRVWVLGWRGEWF</sequence>